<comment type="caution">
    <text evidence="2">The sequence shown here is derived from an EMBL/GenBank/DDBJ whole genome shotgun (WGS) entry which is preliminary data.</text>
</comment>
<feature type="signal peptide" evidence="1">
    <location>
        <begin position="1"/>
        <end position="29"/>
    </location>
</feature>
<evidence type="ECO:0000313" key="2">
    <source>
        <dbReference type="EMBL" id="KAG7054192.1"/>
    </source>
</evidence>
<protein>
    <submittedName>
        <fullName evidence="2">Uncharacterized protein</fullName>
    </submittedName>
</protein>
<evidence type="ECO:0000313" key="3">
    <source>
        <dbReference type="Proteomes" id="UP000699042"/>
    </source>
</evidence>
<dbReference type="EMBL" id="JAESDN010000003">
    <property type="protein sequence ID" value="KAG7054192.1"/>
    <property type="molecule type" value="Genomic_DNA"/>
</dbReference>
<dbReference type="Proteomes" id="UP000699042">
    <property type="component" value="Unassembled WGS sequence"/>
</dbReference>
<accession>A0A9P7RCV3</accession>
<evidence type="ECO:0000256" key="1">
    <source>
        <dbReference type="SAM" id="SignalP"/>
    </source>
</evidence>
<dbReference type="OrthoDB" id="4789307at2759"/>
<keyword evidence="1" id="KW-0732">Signal</keyword>
<organism evidence="2 3">
    <name type="scientific">Colletotrichum scovillei</name>
    <dbReference type="NCBI Taxonomy" id="1209932"/>
    <lineage>
        <taxon>Eukaryota</taxon>
        <taxon>Fungi</taxon>
        <taxon>Dikarya</taxon>
        <taxon>Ascomycota</taxon>
        <taxon>Pezizomycotina</taxon>
        <taxon>Sordariomycetes</taxon>
        <taxon>Hypocreomycetidae</taxon>
        <taxon>Glomerellales</taxon>
        <taxon>Glomerellaceae</taxon>
        <taxon>Colletotrichum</taxon>
        <taxon>Colletotrichum acutatum species complex</taxon>
    </lineage>
</organism>
<proteinExistence type="predicted"/>
<keyword evidence="3" id="KW-1185">Reference proteome</keyword>
<gene>
    <name evidence="2" type="ORF">JMJ77_001261</name>
</gene>
<feature type="chain" id="PRO_5040295544" evidence="1">
    <location>
        <begin position="30"/>
        <end position="144"/>
    </location>
</feature>
<reference evidence="2" key="1">
    <citation type="submission" date="2021-05" db="EMBL/GenBank/DDBJ databases">
        <title>Comparative genomics of three Colletotrichum scovillei strains and genetic complementation revealed genes involved fungal growth and virulence on chili pepper.</title>
        <authorList>
            <person name="Hsieh D.-K."/>
            <person name="Chuang S.-C."/>
            <person name="Chen C.-Y."/>
            <person name="Chao Y.-T."/>
            <person name="Lu M.-Y.J."/>
            <person name="Lee M.-H."/>
            <person name="Shih M.-C."/>
        </authorList>
    </citation>
    <scope>NUCLEOTIDE SEQUENCE</scope>
    <source>
        <strain evidence="2">Coll-153</strain>
    </source>
</reference>
<dbReference type="AlphaFoldDB" id="A0A9P7RCV3"/>
<sequence length="144" mass="15723">MVSLSLLAPSSKVASALVLVLGLADMCNAAVQCDIITSVNCGKAKHHMGHKLPTNVGSTYYVDGFHGGVMNAKFQSMVNSVPGNSEFVDLTYNFNLGNYDKAYWVLLPTSFGGANECFAVYKNCDVTIRFWDKKDPLPNWYTLA</sequence>
<name>A0A9P7RCV3_9PEZI</name>